<reference evidence="1" key="1">
    <citation type="submission" date="2021-01" db="EMBL/GenBank/DDBJ databases">
        <authorList>
            <person name="Kaushik A."/>
        </authorList>
    </citation>
    <scope>NUCLEOTIDE SEQUENCE</scope>
    <source>
        <strain evidence="1">AG1-1C</strain>
    </source>
</reference>
<dbReference type="EMBL" id="CAJMWS010000272">
    <property type="protein sequence ID" value="CAE6389061.1"/>
    <property type="molecule type" value="Genomic_DNA"/>
</dbReference>
<protein>
    <submittedName>
        <fullName evidence="1">Uncharacterized protein</fullName>
    </submittedName>
</protein>
<name>A0A8H3A429_9AGAM</name>
<organism evidence="1 2">
    <name type="scientific">Rhizoctonia solani</name>
    <dbReference type="NCBI Taxonomy" id="456999"/>
    <lineage>
        <taxon>Eukaryota</taxon>
        <taxon>Fungi</taxon>
        <taxon>Dikarya</taxon>
        <taxon>Basidiomycota</taxon>
        <taxon>Agaricomycotina</taxon>
        <taxon>Agaricomycetes</taxon>
        <taxon>Cantharellales</taxon>
        <taxon>Ceratobasidiaceae</taxon>
        <taxon>Rhizoctonia</taxon>
    </lineage>
</organism>
<comment type="caution">
    <text evidence="1">The sequence shown here is derived from an EMBL/GenBank/DDBJ whole genome shotgun (WGS) entry which is preliminary data.</text>
</comment>
<proteinExistence type="predicted"/>
<evidence type="ECO:0000313" key="2">
    <source>
        <dbReference type="Proteomes" id="UP000663846"/>
    </source>
</evidence>
<evidence type="ECO:0000313" key="1">
    <source>
        <dbReference type="EMBL" id="CAE6389061.1"/>
    </source>
</evidence>
<sequence>MAVLLQKDILAKLSEPSVQVRDESLFDPDQSDNSGYIVPYNSPLDALFKGLLGKLSAFRMSGVNIHWETVTFSPRLIELHIQNVTLGYDKAIILFLNALS</sequence>
<accession>A0A8H3A429</accession>
<dbReference type="Proteomes" id="UP000663846">
    <property type="component" value="Unassembled WGS sequence"/>
</dbReference>
<dbReference type="AlphaFoldDB" id="A0A8H3A429"/>
<gene>
    <name evidence="1" type="ORF">RDB_LOCUS42267</name>
</gene>